<dbReference type="Proteomes" id="UP000054350">
    <property type="component" value="Unassembled WGS sequence"/>
</dbReference>
<feature type="non-terminal residue" evidence="1">
    <location>
        <position position="1"/>
    </location>
</feature>
<evidence type="ECO:0000313" key="2">
    <source>
        <dbReference type="Proteomes" id="UP000054350"/>
    </source>
</evidence>
<dbReference type="VEuPathDB" id="FungiDB:AMAG_20481"/>
<dbReference type="AlphaFoldDB" id="A0A0L0TD02"/>
<accession>A0A0L0TD02</accession>
<proteinExistence type="predicted"/>
<organism evidence="1 2">
    <name type="scientific">Allomyces macrogynus (strain ATCC 38327)</name>
    <name type="common">Allomyces javanicus var. macrogynus</name>
    <dbReference type="NCBI Taxonomy" id="578462"/>
    <lineage>
        <taxon>Eukaryota</taxon>
        <taxon>Fungi</taxon>
        <taxon>Fungi incertae sedis</taxon>
        <taxon>Blastocladiomycota</taxon>
        <taxon>Blastocladiomycetes</taxon>
        <taxon>Blastocladiales</taxon>
        <taxon>Blastocladiaceae</taxon>
        <taxon>Allomyces</taxon>
    </lineage>
</organism>
<reference evidence="1 2" key="1">
    <citation type="submission" date="2009-11" db="EMBL/GenBank/DDBJ databases">
        <title>Annotation of Allomyces macrogynus ATCC 38327.</title>
        <authorList>
            <consortium name="The Broad Institute Genome Sequencing Platform"/>
            <person name="Russ C."/>
            <person name="Cuomo C."/>
            <person name="Burger G."/>
            <person name="Gray M.W."/>
            <person name="Holland P.W.H."/>
            <person name="King N."/>
            <person name="Lang F.B.F."/>
            <person name="Roger A.J."/>
            <person name="Ruiz-Trillo I."/>
            <person name="Young S.K."/>
            <person name="Zeng Q."/>
            <person name="Gargeya S."/>
            <person name="Fitzgerald M."/>
            <person name="Haas B."/>
            <person name="Abouelleil A."/>
            <person name="Alvarado L."/>
            <person name="Arachchi H.M."/>
            <person name="Berlin A."/>
            <person name="Chapman S.B."/>
            <person name="Gearin G."/>
            <person name="Goldberg J."/>
            <person name="Griggs A."/>
            <person name="Gujja S."/>
            <person name="Hansen M."/>
            <person name="Heiman D."/>
            <person name="Howarth C."/>
            <person name="Larimer J."/>
            <person name="Lui A."/>
            <person name="MacDonald P.J.P."/>
            <person name="McCowen C."/>
            <person name="Montmayeur A."/>
            <person name="Murphy C."/>
            <person name="Neiman D."/>
            <person name="Pearson M."/>
            <person name="Priest M."/>
            <person name="Roberts A."/>
            <person name="Saif S."/>
            <person name="Shea T."/>
            <person name="Sisk P."/>
            <person name="Stolte C."/>
            <person name="Sykes S."/>
            <person name="Wortman J."/>
            <person name="Nusbaum C."/>
            <person name="Birren B."/>
        </authorList>
    </citation>
    <scope>NUCLEOTIDE SEQUENCE [LARGE SCALE GENOMIC DNA]</scope>
    <source>
        <strain evidence="1 2">ATCC 38327</strain>
    </source>
</reference>
<name>A0A0L0TD02_ALLM3</name>
<reference evidence="2" key="2">
    <citation type="submission" date="2009-11" db="EMBL/GenBank/DDBJ databases">
        <title>The Genome Sequence of Allomyces macrogynus strain ATCC 38327.</title>
        <authorList>
            <consortium name="The Broad Institute Genome Sequencing Platform"/>
            <person name="Russ C."/>
            <person name="Cuomo C."/>
            <person name="Shea T."/>
            <person name="Young S.K."/>
            <person name="Zeng Q."/>
            <person name="Koehrsen M."/>
            <person name="Haas B."/>
            <person name="Borodovsky M."/>
            <person name="Guigo R."/>
            <person name="Alvarado L."/>
            <person name="Berlin A."/>
            <person name="Borenstein D."/>
            <person name="Chen Z."/>
            <person name="Engels R."/>
            <person name="Freedman E."/>
            <person name="Gellesch M."/>
            <person name="Goldberg J."/>
            <person name="Griggs A."/>
            <person name="Gujja S."/>
            <person name="Heiman D."/>
            <person name="Hepburn T."/>
            <person name="Howarth C."/>
            <person name="Jen D."/>
            <person name="Larson L."/>
            <person name="Lewis B."/>
            <person name="Mehta T."/>
            <person name="Park D."/>
            <person name="Pearson M."/>
            <person name="Roberts A."/>
            <person name="Saif S."/>
            <person name="Shenoy N."/>
            <person name="Sisk P."/>
            <person name="Stolte C."/>
            <person name="Sykes S."/>
            <person name="Walk T."/>
            <person name="White J."/>
            <person name="Yandava C."/>
            <person name="Burger G."/>
            <person name="Gray M.W."/>
            <person name="Holland P.W.H."/>
            <person name="King N."/>
            <person name="Lang F.B.F."/>
            <person name="Roger A.J."/>
            <person name="Ruiz-Trillo I."/>
            <person name="Lander E."/>
            <person name="Nusbaum C."/>
        </authorList>
    </citation>
    <scope>NUCLEOTIDE SEQUENCE [LARGE SCALE GENOMIC DNA]</scope>
    <source>
        <strain evidence="2">ATCC 38327</strain>
    </source>
</reference>
<protein>
    <submittedName>
        <fullName evidence="1">Uncharacterized protein</fullName>
    </submittedName>
</protein>
<sequence length="102" mass="10705">VTVPSTSPLTKYLNTYLPADISTAPPVPPLPPHVMVSPTPGSTALDPATLLRPPHPSLIAVHRTPSVGARNKPTALRRKTVVAAPGHARCRVAARAGTPRSW</sequence>
<gene>
    <name evidence="1" type="ORF">AMAG_20481</name>
</gene>
<keyword evidence="2" id="KW-1185">Reference proteome</keyword>
<dbReference type="EMBL" id="GG745382">
    <property type="protein sequence ID" value="KNE72617.1"/>
    <property type="molecule type" value="Genomic_DNA"/>
</dbReference>
<evidence type="ECO:0000313" key="1">
    <source>
        <dbReference type="EMBL" id="KNE72617.1"/>
    </source>
</evidence>